<reference evidence="3 4" key="1">
    <citation type="submission" date="2018-06" db="EMBL/GenBank/DDBJ databases">
        <authorList>
            <consortium name="Pathogen Informatics"/>
            <person name="Doyle S."/>
        </authorList>
    </citation>
    <scope>NUCLEOTIDE SEQUENCE [LARGE SCALE GENOMIC DNA]</scope>
    <source>
        <strain evidence="3 4">NCTC8081</strain>
    </source>
</reference>
<gene>
    <name evidence="3" type="ORF">NCTC8081_00535</name>
</gene>
<evidence type="ECO:0000259" key="2">
    <source>
        <dbReference type="Pfam" id="PF04892"/>
    </source>
</evidence>
<feature type="transmembrane region" description="Helical" evidence="1">
    <location>
        <begin position="94"/>
        <end position="115"/>
    </location>
</feature>
<keyword evidence="1" id="KW-1133">Transmembrane helix</keyword>
<protein>
    <submittedName>
        <fullName evidence="3">VanZ family protein</fullName>
    </submittedName>
</protein>
<feature type="transmembrane region" description="Helical" evidence="1">
    <location>
        <begin position="44"/>
        <end position="68"/>
    </location>
</feature>
<keyword evidence="1" id="KW-0812">Transmembrane</keyword>
<dbReference type="Pfam" id="PF04892">
    <property type="entry name" value="VanZ"/>
    <property type="match status" value="1"/>
</dbReference>
<keyword evidence="1" id="KW-0472">Membrane</keyword>
<dbReference type="AlphaFoldDB" id="A0A2X3CDK5"/>
<accession>A0A2X3CDK5</accession>
<dbReference type="PANTHER" id="PTHR36834">
    <property type="entry name" value="MEMBRANE PROTEIN-RELATED"/>
    <property type="match status" value="1"/>
</dbReference>
<organism evidence="3 4">
    <name type="scientific">Clostridium perfringens</name>
    <dbReference type="NCBI Taxonomy" id="1502"/>
    <lineage>
        <taxon>Bacteria</taxon>
        <taxon>Bacillati</taxon>
        <taxon>Bacillota</taxon>
        <taxon>Clostridia</taxon>
        <taxon>Eubacteriales</taxon>
        <taxon>Clostridiaceae</taxon>
        <taxon>Clostridium</taxon>
    </lineage>
</organism>
<name>A0A2X3CDK5_CLOPF</name>
<feature type="transmembrane region" description="Helical" evidence="1">
    <location>
        <begin position="12"/>
        <end position="32"/>
    </location>
</feature>
<dbReference type="InterPro" id="IPR053150">
    <property type="entry name" value="Teicoplanin_resist-assoc"/>
</dbReference>
<dbReference type="PANTHER" id="PTHR36834:SF2">
    <property type="entry name" value="MEMBRANE PROTEIN"/>
    <property type="match status" value="1"/>
</dbReference>
<proteinExistence type="predicted"/>
<feature type="domain" description="VanZ-like" evidence="2">
    <location>
        <begin position="48"/>
        <end position="175"/>
    </location>
</feature>
<dbReference type="Proteomes" id="UP000250234">
    <property type="component" value="Unassembled WGS sequence"/>
</dbReference>
<dbReference type="InterPro" id="IPR006976">
    <property type="entry name" value="VanZ-like"/>
</dbReference>
<evidence type="ECO:0000256" key="1">
    <source>
        <dbReference type="SAM" id="Phobius"/>
    </source>
</evidence>
<sequence>MMAAVYTPRLLILYGTILLLFSIVIRISFYKLKRKKINIKKDLLVNLFVFYLICLISITLLPITIYYIKAPYIITPNINFVPFYGILDYTSSKILLFNTLGNLILFVPFMIFIEILKDGKVSLLKGLFLILICSLLIEGIQYIEMYFQLAERIVDINDVILNTLGGGIGYYIYISLFKNFTIHKNSKT</sequence>
<dbReference type="RefSeq" id="WP_111945296.1">
    <property type="nucleotide sequence ID" value="NZ_CATNYA010000040.1"/>
</dbReference>
<dbReference type="EMBL" id="UAWO01000002">
    <property type="protein sequence ID" value="SQC06425.1"/>
    <property type="molecule type" value="Genomic_DNA"/>
</dbReference>
<feature type="transmembrane region" description="Helical" evidence="1">
    <location>
        <begin position="127"/>
        <end position="147"/>
    </location>
</feature>
<evidence type="ECO:0000313" key="4">
    <source>
        <dbReference type="Proteomes" id="UP000250234"/>
    </source>
</evidence>
<feature type="transmembrane region" description="Helical" evidence="1">
    <location>
        <begin position="159"/>
        <end position="177"/>
    </location>
</feature>
<evidence type="ECO:0000313" key="3">
    <source>
        <dbReference type="EMBL" id="SQC06425.1"/>
    </source>
</evidence>